<keyword evidence="2" id="KW-1185">Reference proteome</keyword>
<gene>
    <name evidence="1" type="ORF">BOX37_14165</name>
</gene>
<dbReference type="OrthoDB" id="4704294at2"/>
<protein>
    <submittedName>
        <fullName evidence="1">Carboxymuconolactone decarboxylase</fullName>
    </submittedName>
</protein>
<dbReference type="RefSeq" id="WP_071928087.1">
    <property type="nucleotide sequence ID" value="NZ_CP018082.1"/>
</dbReference>
<name>A0A1J0VSI8_9NOCA</name>
<evidence type="ECO:0000313" key="1">
    <source>
        <dbReference type="EMBL" id="APE34903.1"/>
    </source>
</evidence>
<accession>A0A1J0VSI8</accession>
<sequence>MSDPVRILPLEPPYEPDVEQLLAKWMPPGTDVTPLALFRTLAIHPELATRMRPLGAGILGSRLIDPLLREVMISRTCARCSAEYEWGVHAVAFGGPLGLTAAQLRSTVHGDPHDNCWDPRQRGVLRLADELHDTSTVSDDLFAELGTLFDHRQILELTATAGWYHTIAYLIGVARVAPEPWAASFPAPTAPIAGQQ</sequence>
<dbReference type="KEGG" id="nsl:BOX37_14165"/>
<dbReference type="Gene3D" id="1.20.1290.10">
    <property type="entry name" value="AhpD-like"/>
    <property type="match status" value="1"/>
</dbReference>
<dbReference type="EMBL" id="CP018082">
    <property type="protein sequence ID" value="APE34903.1"/>
    <property type="molecule type" value="Genomic_DNA"/>
</dbReference>
<reference evidence="1" key="1">
    <citation type="submission" date="2016-11" db="EMBL/GenBank/DDBJ databases">
        <authorList>
            <person name="Jaros S."/>
            <person name="Januszkiewicz K."/>
            <person name="Wedrychowicz H."/>
        </authorList>
    </citation>
    <scope>NUCLEOTIDE SEQUENCE [LARGE SCALE GENOMIC DNA]</scope>
    <source>
        <strain evidence="1">Y48</strain>
    </source>
</reference>
<dbReference type="PANTHER" id="PTHR34846:SF5">
    <property type="entry name" value="CARBOXYMUCONOLACTONE DECARBOXYLASE-LIKE DOMAIN-CONTAINING PROTEIN"/>
    <property type="match status" value="1"/>
</dbReference>
<evidence type="ECO:0000313" key="2">
    <source>
        <dbReference type="Proteomes" id="UP000183810"/>
    </source>
</evidence>
<dbReference type="PANTHER" id="PTHR34846">
    <property type="entry name" value="4-CARBOXYMUCONOLACTONE DECARBOXYLASE FAMILY PROTEIN (AFU_ORTHOLOGUE AFUA_6G11590)"/>
    <property type="match status" value="1"/>
</dbReference>
<dbReference type="AlphaFoldDB" id="A0A1J0VSI8"/>
<dbReference type="InterPro" id="IPR029032">
    <property type="entry name" value="AhpD-like"/>
</dbReference>
<proteinExistence type="predicted"/>
<dbReference type="Proteomes" id="UP000183810">
    <property type="component" value="Chromosome"/>
</dbReference>
<organism evidence="1 2">
    <name type="scientific">Nocardia mangyaensis</name>
    <dbReference type="NCBI Taxonomy" id="2213200"/>
    <lineage>
        <taxon>Bacteria</taxon>
        <taxon>Bacillati</taxon>
        <taxon>Actinomycetota</taxon>
        <taxon>Actinomycetes</taxon>
        <taxon>Mycobacteriales</taxon>
        <taxon>Nocardiaceae</taxon>
        <taxon>Nocardia</taxon>
    </lineage>
</organism>
<dbReference type="SUPFAM" id="SSF69118">
    <property type="entry name" value="AhpD-like"/>
    <property type="match status" value="1"/>
</dbReference>